<organism evidence="8 9">
    <name type="scientific">Magallana gigas</name>
    <name type="common">Pacific oyster</name>
    <name type="synonym">Crassostrea gigas</name>
    <dbReference type="NCBI Taxonomy" id="29159"/>
    <lineage>
        <taxon>Eukaryota</taxon>
        <taxon>Metazoa</taxon>
        <taxon>Spiralia</taxon>
        <taxon>Lophotrochozoa</taxon>
        <taxon>Mollusca</taxon>
        <taxon>Bivalvia</taxon>
        <taxon>Autobranchia</taxon>
        <taxon>Pteriomorphia</taxon>
        <taxon>Ostreida</taxon>
        <taxon>Ostreoidea</taxon>
        <taxon>Ostreidae</taxon>
        <taxon>Magallana</taxon>
    </lineage>
</organism>
<feature type="region of interest" description="Disordered" evidence="6">
    <location>
        <begin position="95"/>
        <end position="114"/>
    </location>
</feature>
<feature type="domain" description="C2H2-type" evidence="7">
    <location>
        <begin position="345"/>
        <end position="371"/>
    </location>
</feature>
<dbReference type="EnsemblMetazoa" id="G16267.4">
    <property type="protein sequence ID" value="G16267.4:cds"/>
    <property type="gene ID" value="G16267"/>
</dbReference>
<dbReference type="Proteomes" id="UP000005408">
    <property type="component" value="Unassembled WGS sequence"/>
</dbReference>
<dbReference type="PANTHER" id="PTHR24409">
    <property type="entry name" value="ZINC FINGER PROTEIN 142"/>
    <property type="match status" value="1"/>
</dbReference>
<feature type="region of interest" description="Disordered" evidence="6">
    <location>
        <begin position="162"/>
        <end position="194"/>
    </location>
</feature>
<dbReference type="AlphaFoldDB" id="A0A8W8J018"/>
<reference evidence="8" key="1">
    <citation type="submission" date="2022-08" db="UniProtKB">
        <authorList>
            <consortium name="EnsemblMetazoa"/>
        </authorList>
    </citation>
    <scope>IDENTIFICATION</scope>
    <source>
        <strain evidence="8">05x7-T-G4-1.051#20</strain>
    </source>
</reference>
<evidence type="ECO:0000256" key="1">
    <source>
        <dbReference type="ARBA" id="ARBA00022723"/>
    </source>
</evidence>
<sequence>MLCLSVSKPGKRVNCSNALQIIISNVRKNDDIQCSTPDVQTQDNCLKRKRGRPRKSDSSERNQLALLPETNGKRYSLRGVRIAESIMNAEKGIDGDINSLEDHSEGGNQVNKSIGRMDKDLNHVEENEDDLKTTLGAGAEEYEHGLYQHSLPLQECSDGSFKDPTYDGRISDKQQSKSDELDDESDDSISDSRQNTNYCQQCRKTYKNFQTLRNHINYVHKTSGQQNQCKLCPAKFKHKSVLKQHIDEIHNKKISFTCAVCKKGFARRNQYNRHMLCHSEDKSKRLKCPHCEKGFSYKYNLTRHVELVHKPSTESFHCSYCGKGFNLKAAMVSHVQQVHFNIYPFQCSVDDCKMGFSRQSHLFEHMQQSHADVAFIPEQYTRGRFKYGRTDEDLFFCSHCRISFCYKAKLVEHMHFAHNNAFPFVCSECSQGFVEKTYLLHHLKHAHDQCVDDKAVEEAGKDDAEMSEDLDEEKAGNYKIIMVDEAGEVLQICQPINTQTSATLEVPGKLTNTEETVTFSYSMSSENHERTTQFIIEPGSDQTAIIPQEIASLLLSGEQTIITQESRDGSESNTVNATDNEDMNADSENYVELTNGTSITDHEADEDCRASSLNSNSCGSKQDQQENNPQVDNVADLNTMDTDNVNTEQFSTMNTYL</sequence>
<feature type="compositionally biased region" description="Acidic residues" evidence="6">
    <location>
        <begin position="180"/>
        <end position="189"/>
    </location>
</feature>
<dbReference type="InterPro" id="IPR036236">
    <property type="entry name" value="Znf_C2H2_sf"/>
</dbReference>
<dbReference type="PANTHER" id="PTHR24409:SF295">
    <property type="entry name" value="AZ2-RELATED"/>
    <property type="match status" value="1"/>
</dbReference>
<feature type="domain" description="C2H2-type" evidence="7">
    <location>
        <begin position="424"/>
        <end position="447"/>
    </location>
</feature>
<feature type="region of interest" description="Disordered" evidence="6">
    <location>
        <begin position="610"/>
        <end position="640"/>
    </location>
</feature>
<feature type="compositionally biased region" description="Polar residues" evidence="6">
    <location>
        <begin position="34"/>
        <end position="44"/>
    </location>
</feature>
<evidence type="ECO:0000256" key="6">
    <source>
        <dbReference type="SAM" id="MobiDB-lite"/>
    </source>
</evidence>
<accession>A0A8W8J018</accession>
<feature type="compositionally biased region" description="Polar residues" evidence="6">
    <location>
        <begin position="611"/>
        <end position="631"/>
    </location>
</feature>
<keyword evidence="9" id="KW-1185">Reference proteome</keyword>
<dbReference type="Gene3D" id="3.30.160.60">
    <property type="entry name" value="Classic Zinc Finger"/>
    <property type="match status" value="4"/>
</dbReference>
<feature type="domain" description="C2H2-type" evidence="7">
    <location>
        <begin position="395"/>
        <end position="423"/>
    </location>
</feature>
<feature type="region of interest" description="Disordered" evidence="6">
    <location>
        <begin position="563"/>
        <end position="587"/>
    </location>
</feature>
<evidence type="ECO:0000256" key="4">
    <source>
        <dbReference type="ARBA" id="ARBA00022833"/>
    </source>
</evidence>
<evidence type="ECO:0000256" key="2">
    <source>
        <dbReference type="ARBA" id="ARBA00022737"/>
    </source>
</evidence>
<proteinExistence type="predicted"/>
<keyword evidence="1" id="KW-0479">Metal-binding</keyword>
<dbReference type="PROSITE" id="PS00028">
    <property type="entry name" value="ZINC_FINGER_C2H2_1"/>
    <property type="match status" value="8"/>
</dbReference>
<dbReference type="SMART" id="SM00355">
    <property type="entry name" value="ZnF_C2H2"/>
    <property type="match status" value="8"/>
</dbReference>
<dbReference type="Pfam" id="PF00096">
    <property type="entry name" value="zf-C2H2"/>
    <property type="match status" value="2"/>
</dbReference>
<dbReference type="SUPFAM" id="SSF57667">
    <property type="entry name" value="beta-beta-alpha zinc fingers"/>
    <property type="match status" value="4"/>
</dbReference>
<name>A0A8W8J018_MAGGI</name>
<feature type="domain" description="C2H2-type" evidence="7">
    <location>
        <begin position="256"/>
        <end position="283"/>
    </location>
</feature>
<evidence type="ECO:0000313" key="9">
    <source>
        <dbReference type="Proteomes" id="UP000005408"/>
    </source>
</evidence>
<dbReference type="GO" id="GO:0000981">
    <property type="term" value="F:DNA-binding transcription factor activity, RNA polymerase II-specific"/>
    <property type="evidence" value="ECO:0007669"/>
    <property type="project" value="TreeGrafter"/>
</dbReference>
<feature type="domain" description="C2H2-type" evidence="7">
    <location>
        <begin position="286"/>
        <end position="314"/>
    </location>
</feature>
<dbReference type="InterPro" id="IPR013087">
    <property type="entry name" value="Znf_C2H2_type"/>
</dbReference>
<dbReference type="PROSITE" id="PS50157">
    <property type="entry name" value="ZINC_FINGER_C2H2_2"/>
    <property type="match status" value="7"/>
</dbReference>
<keyword evidence="4" id="KW-0862">Zinc</keyword>
<dbReference type="GO" id="GO:0005634">
    <property type="term" value="C:nucleus"/>
    <property type="evidence" value="ECO:0007669"/>
    <property type="project" value="TreeGrafter"/>
</dbReference>
<protein>
    <recommendedName>
        <fullName evidence="7">C2H2-type domain-containing protein</fullName>
    </recommendedName>
</protein>
<feature type="compositionally biased region" description="Basic and acidic residues" evidence="6">
    <location>
        <begin position="162"/>
        <end position="179"/>
    </location>
</feature>
<dbReference type="GO" id="GO:0008270">
    <property type="term" value="F:zinc ion binding"/>
    <property type="evidence" value="ECO:0007669"/>
    <property type="project" value="UniProtKB-KW"/>
</dbReference>
<feature type="region of interest" description="Disordered" evidence="6">
    <location>
        <begin position="34"/>
        <end position="66"/>
    </location>
</feature>
<keyword evidence="3 5" id="KW-0863">Zinc-finger</keyword>
<keyword evidence="2" id="KW-0677">Repeat</keyword>
<feature type="domain" description="C2H2-type" evidence="7">
    <location>
        <begin position="227"/>
        <end position="255"/>
    </location>
</feature>
<feature type="domain" description="C2H2-type" evidence="7">
    <location>
        <begin position="316"/>
        <end position="344"/>
    </location>
</feature>
<evidence type="ECO:0000313" key="8">
    <source>
        <dbReference type="EnsemblMetazoa" id="G16267.4:cds"/>
    </source>
</evidence>
<dbReference type="GO" id="GO:0000977">
    <property type="term" value="F:RNA polymerase II transcription regulatory region sequence-specific DNA binding"/>
    <property type="evidence" value="ECO:0007669"/>
    <property type="project" value="TreeGrafter"/>
</dbReference>
<evidence type="ECO:0000256" key="5">
    <source>
        <dbReference type="PROSITE-ProRule" id="PRU00042"/>
    </source>
</evidence>
<dbReference type="Pfam" id="PF12874">
    <property type="entry name" value="zf-met"/>
    <property type="match status" value="2"/>
</dbReference>
<evidence type="ECO:0000259" key="7">
    <source>
        <dbReference type="PROSITE" id="PS50157"/>
    </source>
</evidence>
<evidence type="ECO:0000256" key="3">
    <source>
        <dbReference type="ARBA" id="ARBA00022771"/>
    </source>
</evidence>